<keyword evidence="3" id="KW-1185">Reference proteome</keyword>
<dbReference type="VEuPathDB" id="FungiDB:NFIA_007340"/>
<gene>
    <name evidence="2" type="ORF">NFIA_007340</name>
</gene>
<accession>A1D0X5</accession>
<evidence type="ECO:0000313" key="2">
    <source>
        <dbReference type="EMBL" id="EAW22068.1"/>
    </source>
</evidence>
<evidence type="ECO:0000256" key="1">
    <source>
        <dbReference type="SAM" id="MobiDB-lite"/>
    </source>
</evidence>
<dbReference type="GeneID" id="4592026"/>
<protein>
    <submittedName>
        <fullName evidence="2">Uncharacterized protein</fullName>
    </submittedName>
</protein>
<feature type="region of interest" description="Disordered" evidence="1">
    <location>
        <begin position="1"/>
        <end position="57"/>
    </location>
</feature>
<evidence type="ECO:0000313" key="3">
    <source>
        <dbReference type="Proteomes" id="UP000006702"/>
    </source>
</evidence>
<dbReference type="RefSeq" id="XP_001263965.1">
    <property type="nucleotide sequence ID" value="XM_001263964.1"/>
</dbReference>
<dbReference type="Proteomes" id="UP000006702">
    <property type="component" value="Unassembled WGS sequence"/>
</dbReference>
<dbReference type="AlphaFoldDB" id="A1D0X5"/>
<reference evidence="3" key="1">
    <citation type="journal article" date="2008" name="PLoS Genet.">
        <title>Genomic islands in the pathogenic filamentous fungus Aspergillus fumigatus.</title>
        <authorList>
            <person name="Fedorova N.D."/>
            <person name="Khaldi N."/>
            <person name="Joardar V.S."/>
            <person name="Maiti R."/>
            <person name="Amedeo P."/>
            <person name="Anderson M.J."/>
            <person name="Crabtree J."/>
            <person name="Silva J.C."/>
            <person name="Badger J.H."/>
            <person name="Albarraq A."/>
            <person name="Angiuoli S."/>
            <person name="Bussey H."/>
            <person name="Bowyer P."/>
            <person name="Cotty P.J."/>
            <person name="Dyer P.S."/>
            <person name="Egan A."/>
            <person name="Galens K."/>
            <person name="Fraser-Liggett C.M."/>
            <person name="Haas B.J."/>
            <person name="Inman J.M."/>
            <person name="Kent R."/>
            <person name="Lemieux S."/>
            <person name="Malavazi I."/>
            <person name="Orvis J."/>
            <person name="Roemer T."/>
            <person name="Ronning C.M."/>
            <person name="Sundaram J.P."/>
            <person name="Sutton G."/>
            <person name="Turner G."/>
            <person name="Venter J.C."/>
            <person name="White O.R."/>
            <person name="Whitty B.R."/>
            <person name="Youngman P."/>
            <person name="Wolfe K.H."/>
            <person name="Goldman G.H."/>
            <person name="Wortman J.R."/>
            <person name="Jiang B."/>
            <person name="Denning D.W."/>
            <person name="Nierman W.C."/>
        </authorList>
    </citation>
    <scope>NUCLEOTIDE SEQUENCE [LARGE SCALE GENOMIC DNA]</scope>
    <source>
        <strain evidence="3">ATCC 1020 / DSM 3700 / CBS 544.65 / FGSC A1164 / JCM 1740 / NRRL 181 / WB 181</strain>
    </source>
</reference>
<dbReference type="HOGENOM" id="CLU_1938718_0_0_1"/>
<sequence>MPGTRSNQSGNRNAAPAEGAEIASDSEPTPASGRTEPAAEETVPENQAAELPTDDVKLDGIPILNGDDELDDWLTYVQLTLDLYDLSRLIDPTIPRPKPKDPNYARWRRLSKQIRKWLILNISTNMLRSV</sequence>
<dbReference type="KEGG" id="nfi:NFIA_007340"/>
<organism evidence="2 3">
    <name type="scientific">Neosartorya fischeri (strain ATCC 1020 / DSM 3700 / CBS 544.65 / FGSC A1164 / JCM 1740 / NRRL 181 / WB 181)</name>
    <name type="common">Aspergillus fischerianus</name>
    <dbReference type="NCBI Taxonomy" id="331117"/>
    <lineage>
        <taxon>Eukaryota</taxon>
        <taxon>Fungi</taxon>
        <taxon>Dikarya</taxon>
        <taxon>Ascomycota</taxon>
        <taxon>Pezizomycotina</taxon>
        <taxon>Eurotiomycetes</taxon>
        <taxon>Eurotiomycetidae</taxon>
        <taxon>Eurotiales</taxon>
        <taxon>Aspergillaceae</taxon>
        <taxon>Aspergillus</taxon>
        <taxon>Aspergillus subgen. Fumigati</taxon>
    </lineage>
</organism>
<proteinExistence type="predicted"/>
<dbReference type="EMBL" id="DS027688">
    <property type="protein sequence ID" value="EAW22068.1"/>
    <property type="molecule type" value="Genomic_DNA"/>
</dbReference>
<feature type="compositionally biased region" description="Polar residues" evidence="1">
    <location>
        <begin position="1"/>
        <end position="12"/>
    </location>
</feature>
<name>A1D0X5_NEOFI</name>
<dbReference type="OrthoDB" id="4283230at2759"/>